<evidence type="ECO:0000256" key="1">
    <source>
        <dbReference type="SAM" id="Phobius"/>
    </source>
</evidence>
<name>A0A644W442_9ZZZZ</name>
<feature type="domain" description="MrpA C-terminal/MbhE" evidence="2">
    <location>
        <begin position="9"/>
        <end position="86"/>
    </location>
</feature>
<dbReference type="InterPro" id="IPR050616">
    <property type="entry name" value="CPA3_Na-H_Antiporter_A"/>
</dbReference>
<gene>
    <name evidence="3" type="ORF">SDC9_44552</name>
</gene>
<feature type="transmembrane region" description="Helical" evidence="1">
    <location>
        <begin position="65"/>
        <end position="83"/>
    </location>
</feature>
<organism evidence="3">
    <name type="scientific">bioreactor metagenome</name>
    <dbReference type="NCBI Taxonomy" id="1076179"/>
    <lineage>
        <taxon>unclassified sequences</taxon>
        <taxon>metagenomes</taxon>
        <taxon>ecological metagenomes</taxon>
    </lineage>
</organism>
<dbReference type="AlphaFoldDB" id="A0A644W442"/>
<dbReference type="EMBL" id="VSSQ01000603">
    <property type="protein sequence ID" value="MPL98348.1"/>
    <property type="molecule type" value="Genomic_DNA"/>
</dbReference>
<dbReference type="Pfam" id="PF20501">
    <property type="entry name" value="MbhE"/>
    <property type="match status" value="1"/>
</dbReference>
<evidence type="ECO:0000259" key="2">
    <source>
        <dbReference type="Pfam" id="PF20501"/>
    </source>
</evidence>
<keyword evidence="1" id="KW-0472">Membrane</keyword>
<dbReference type="InterPro" id="IPR046806">
    <property type="entry name" value="MrpA_C/MbhE"/>
</dbReference>
<keyword evidence="1" id="KW-0812">Transmembrane</keyword>
<dbReference type="PANTHER" id="PTHR43373:SF1">
    <property type="entry name" value="NA(+)_H(+) ANTIPORTER SUBUNIT A"/>
    <property type="match status" value="1"/>
</dbReference>
<sequence>MKKIIFIVAAIIVGAMVVGAVDSIRPFGEPGASPMDDYFIASALKDRSSENVVTSIVFDYRGFDTIGEAAVLFTALCAITALFREGRKKL</sequence>
<proteinExistence type="predicted"/>
<dbReference type="PANTHER" id="PTHR43373">
    <property type="entry name" value="NA(+)/H(+) ANTIPORTER SUBUNIT"/>
    <property type="match status" value="1"/>
</dbReference>
<keyword evidence="1" id="KW-1133">Transmembrane helix</keyword>
<accession>A0A644W442</accession>
<comment type="caution">
    <text evidence="3">The sequence shown here is derived from an EMBL/GenBank/DDBJ whole genome shotgun (WGS) entry which is preliminary data.</text>
</comment>
<reference evidence="3" key="1">
    <citation type="submission" date="2019-08" db="EMBL/GenBank/DDBJ databases">
        <authorList>
            <person name="Kucharzyk K."/>
            <person name="Murdoch R.W."/>
            <person name="Higgins S."/>
            <person name="Loffler F."/>
        </authorList>
    </citation>
    <scope>NUCLEOTIDE SEQUENCE</scope>
</reference>
<evidence type="ECO:0000313" key="3">
    <source>
        <dbReference type="EMBL" id="MPL98348.1"/>
    </source>
</evidence>
<protein>
    <recommendedName>
        <fullName evidence="2">MrpA C-terminal/MbhE domain-containing protein</fullName>
    </recommendedName>
</protein>